<sequence length="402" mass="42699">MLSDCLNGLKVLDFSHVVAGPVCGMMLGDMGADVVKIEPPEGELGRRIGPPFLNGESVVSLSVNRNKRGLAVDLKSPEGRRTILEMAVQADVLIESFRPGVMARFGLDAETLRALNPRLVYCSISAFGQTGPWRERAGVDGIIQAAAGLMSTVGHGHSDPMKMSTPVADMVTGYLATVGVLGALAKVRLGHAGQHLDVSLYNATLMLQQVGFAFYLATGQEPEKTGSAAPYAAPNEAFPTADGWIMVAAYQPDRWRALCRVLDLPALPDDERFADNAARVAHRAALYETLGTAFQQRDTAAWLRLLGDADILCAPIARYADVTASEQYRHSGIETALHHPVAGDVRLPGFGLAGGEDLRTPASPPPLVGQHSAEVLADYGLSPARIQALLLGGAVRTCDASR</sequence>
<dbReference type="RefSeq" id="WP_332288243.1">
    <property type="nucleotide sequence ID" value="NZ_JAZIBG010000017.1"/>
</dbReference>
<dbReference type="AlphaFoldDB" id="A0AAW9Q1R4"/>
<evidence type="ECO:0000313" key="2">
    <source>
        <dbReference type="EMBL" id="MEF7613299.1"/>
    </source>
</evidence>
<dbReference type="InterPro" id="IPR003673">
    <property type="entry name" value="CoA-Trfase_fam_III"/>
</dbReference>
<gene>
    <name evidence="2" type="ORF">V4F39_05195</name>
</gene>
<comment type="caution">
    <text evidence="2">The sequence shown here is derived from an EMBL/GenBank/DDBJ whole genome shotgun (WGS) entry which is preliminary data.</text>
</comment>
<dbReference type="Gene3D" id="3.30.1540.10">
    <property type="entry name" value="formyl-coa transferase, domain 3"/>
    <property type="match status" value="1"/>
</dbReference>
<keyword evidence="1 2" id="KW-0808">Transferase</keyword>
<reference evidence="2 3" key="1">
    <citation type="submission" date="2024-02" db="EMBL/GenBank/DDBJ databases">
        <title>Genome sequence of Aquincola sp. MAHUQ-54.</title>
        <authorList>
            <person name="Huq M.A."/>
        </authorList>
    </citation>
    <scope>NUCLEOTIDE SEQUENCE [LARGE SCALE GENOMIC DNA]</scope>
    <source>
        <strain evidence="2 3">MAHUQ-54</strain>
    </source>
</reference>
<evidence type="ECO:0000256" key="1">
    <source>
        <dbReference type="ARBA" id="ARBA00022679"/>
    </source>
</evidence>
<dbReference type="Proteomes" id="UP001336250">
    <property type="component" value="Unassembled WGS sequence"/>
</dbReference>
<dbReference type="SUPFAM" id="SSF89796">
    <property type="entry name" value="CoA-transferase family III (CaiB/BaiF)"/>
    <property type="match status" value="1"/>
</dbReference>
<dbReference type="EC" id="2.8.3.-" evidence="2"/>
<dbReference type="GO" id="GO:0008410">
    <property type="term" value="F:CoA-transferase activity"/>
    <property type="evidence" value="ECO:0007669"/>
    <property type="project" value="TreeGrafter"/>
</dbReference>
<dbReference type="PANTHER" id="PTHR48207">
    <property type="entry name" value="SUCCINATE--HYDROXYMETHYLGLUTARATE COA-TRANSFERASE"/>
    <property type="match status" value="1"/>
</dbReference>
<protein>
    <submittedName>
        <fullName evidence="2">CoA transferase</fullName>
        <ecNumber evidence="2">2.8.3.-</ecNumber>
    </submittedName>
</protein>
<dbReference type="Gene3D" id="3.40.50.10540">
    <property type="entry name" value="Crotonobetainyl-coa:carnitine coa-transferase, domain 1"/>
    <property type="match status" value="1"/>
</dbReference>
<organism evidence="2 3">
    <name type="scientific">Aquincola agrisoli</name>
    <dbReference type="NCBI Taxonomy" id="3119538"/>
    <lineage>
        <taxon>Bacteria</taxon>
        <taxon>Pseudomonadati</taxon>
        <taxon>Pseudomonadota</taxon>
        <taxon>Betaproteobacteria</taxon>
        <taxon>Burkholderiales</taxon>
        <taxon>Sphaerotilaceae</taxon>
        <taxon>Aquincola</taxon>
    </lineage>
</organism>
<dbReference type="InterPro" id="IPR050483">
    <property type="entry name" value="CoA-transferase_III_domain"/>
</dbReference>
<name>A0AAW9Q1R4_9BURK</name>
<dbReference type="InterPro" id="IPR023606">
    <property type="entry name" value="CoA-Trfase_III_dom_1_sf"/>
</dbReference>
<proteinExistence type="predicted"/>
<dbReference type="InterPro" id="IPR044855">
    <property type="entry name" value="CoA-Trfase_III_dom3_sf"/>
</dbReference>
<dbReference type="PANTHER" id="PTHR48207:SF4">
    <property type="entry name" value="BLL6097 PROTEIN"/>
    <property type="match status" value="1"/>
</dbReference>
<dbReference type="EMBL" id="JAZIBG010000017">
    <property type="protein sequence ID" value="MEF7613299.1"/>
    <property type="molecule type" value="Genomic_DNA"/>
</dbReference>
<evidence type="ECO:0000313" key="3">
    <source>
        <dbReference type="Proteomes" id="UP001336250"/>
    </source>
</evidence>
<accession>A0AAW9Q1R4</accession>
<dbReference type="Pfam" id="PF02515">
    <property type="entry name" value="CoA_transf_3"/>
    <property type="match status" value="1"/>
</dbReference>
<keyword evidence="3" id="KW-1185">Reference proteome</keyword>